<sequence length="486" mass="55733">MGASKLATLFIFFALIFCKIRADASIDEVDQPQAVVLSESSESEALKIELALLQEKIQTLETHIDERSKELKSKDEIIAQKEKIVQEKSNSITQLQNEIVSLQKKGTSDAEEQLGKAYARASELEKQVDKLKKEIETQQKEKAALESRANEAERKTRELNSKVESLKKITDEQKTRIRKTERALQVAEEEMMKAKFDANSKTKELMEVHGAWLPPWFANHLISCQSFMEVHWNKHGKPALDTLTQKALEKKAQAQKWSEPHVETFKTKWIPAIKDQWLEITTYLEPHVQLLCTKTVEAYEASKNAITPHVIKVQEFGDPYFQEAKKVSKPYIDQVAAVTKPHVDNVKVALKPYTKKVVRGYGKFLKSATTYHQKVPIFTFLSFLHLRGRKEGRTMATNLTQREQELISIKKVQDTVQEKLKNHELTKPLATKELVWFAASALLALPIIFLFRICSAIFCKKAKKPIRNGHTNHHPRRKPKRGHPDK</sequence>
<evidence type="ECO:0000256" key="2">
    <source>
        <dbReference type="SAM" id="MobiDB-lite"/>
    </source>
</evidence>
<keyword evidence="3" id="KW-1133">Transmembrane helix</keyword>
<feature type="region of interest" description="Disordered" evidence="2">
    <location>
        <begin position="466"/>
        <end position="486"/>
    </location>
</feature>
<evidence type="ECO:0000256" key="4">
    <source>
        <dbReference type="SAM" id="SignalP"/>
    </source>
</evidence>
<feature type="coiled-coil region" evidence="1">
    <location>
        <begin position="43"/>
        <end position="197"/>
    </location>
</feature>
<dbReference type="SUPFAM" id="SSF58113">
    <property type="entry name" value="Apolipoprotein A-I"/>
    <property type="match status" value="1"/>
</dbReference>
<protein>
    <submittedName>
        <fullName evidence="5">Uncharacterized protein</fullName>
    </submittedName>
</protein>
<feature type="chain" id="PRO_5019563472" evidence="4">
    <location>
        <begin position="23"/>
        <end position="486"/>
    </location>
</feature>
<evidence type="ECO:0000256" key="1">
    <source>
        <dbReference type="SAM" id="Coils"/>
    </source>
</evidence>
<reference evidence="5 6" key="1">
    <citation type="journal article" date="2018" name="PLoS Genet.">
        <title>Population sequencing reveals clonal diversity and ancestral inbreeding in the grapevine cultivar Chardonnay.</title>
        <authorList>
            <person name="Roach M.J."/>
            <person name="Johnson D.L."/>
            <person name="Bohlmann J."/>
            <person name="van Vuuren H.J."/>
            <person name="Jones S.J."/>
            <person name="Pretorius I.S."/>
            <person name="Schmidt S.A."/>
            <person name="Borneman A.R."/>
        </authorList>
    </citation>
    <scope>NUCLEOTIDE SEQUENCE [LARGE SCALE GENOMIC DNA]</scope>
    <source>
        <strain evidence="6">cv. Chardonnay</strain>
        <tissue evidence="5">Leaf</tissue>
    </source>
</reference>
<keyword evidence="1" id="KW-0175">Coiled coil</keyword>
<comment type="caution">
    <text evidence="5">The sequence shown here is derived from an EMBL/GenBank/DDBJ whole genome shotgun (WGS) entry which is preliminary data.</text>
</comment>
<keyword evidence="3" id="KW-0472">Membrane</keyword>
<evidence type="ECO:0000313" key="6">
    <source>
        <dbReference type="Proteomes" id="UP000288805"/>
    </source>
</evidence>
<keyword evidence="3" id="KW-0812">Transmembrane</keyword>
<proteinExistence type="predicted"/>
<evidence type="ECO:0000313" key="5">
    <source>
        <dbReference type="EMBL" id="RVX17679.1"/>
    </source>
</evidence>
<dbReference type="Gene3D" id="1.10.287.1490">
    <property type="match status" value="1"/>
</dbReference>
<name>A0A438K903_VITVI</name>
<dbReference type="Proteomes" id="UP000288805">
    <property type="component" value="Unassembled WGS sequence"/>
</dbReference>
<feature type="signal peptide" evidence="4">
    <location>
        <begin position="1"/>
        <end position="22"/>
    </location>
</feature>
<evidence type="ECO:0000256" key="3">
    <source>
        <dbReference type="SAM" id="Phobius"/>
    </source>
</evidence>
<organism evidence="5 6">
    <name type="scientific">Vitis vinifera</name>
    <name type="common">Grape</name>
    <dbReference type="NCBI Taxonomy" id="29760"/>
    <lineage>
        <taxon>Eukaryota</taxon>
        <taxon>Viridiplantae</taxon>
        <taxon>Streptophyta</taxon>
        <taxon>Embryophyta</taxon>
        <taxon>Tracheophyta</taxon>
        <taxon>Spermatophyta</taxon>
        <taxon>Magnoliopsida</taxon>
        <taxon>eudicotyledons</taxon>
        <taxon>Gunneridae</taxon>
        <taxon>Pentapetalae</taxon>
        <taxon>rosids</taxon>
        <taxon>Vitales</taxon>
        <taxon>Vitaceae</taxon>
        <taxon>Viteae</taxon>
        <taxon>Vitis</taxon>
    </lineage>
</organism>
<accession>A0A438K903</accession>
<feature type="transmembrane region" description="Helical" evidence="3">
    <location>
        <begin position="434"/>
        <end position="458"/>
    </location>
</feature>
<dbReference type="PANTHER" id="PTHR34360:SF1">
    <property type="entry name" value="OS08G0519400 PROTEIN"/>
    <property type="match status" value="1"/>
</dbReference>
<keyword evidence="4" id="KW-0732">Signal</keyword>
<gene>
    <name evidence="5" type="ORF">CK203_003746</name>
</gene>
<dbReference type="AlphaFoldDB" id="A0A438K903"/>
<dbReference type="PANTHER" id="PTHR34360">
    <property type="entry name" value="OS08G0519400 PROTEIN"/>
    <property type="match status" value="1"/>
</dbReference>
<dbReference type="EMBL" id="QGNW01000013">
    <property type="protein sequence ID" value="RVX17679.1"/>
    <property type="molecule type" value="Genomic_DNA"/>
</dbReference>